<evidence type="ECO:0000256" key="1">
    <source>
        <dbReference type="ARBA" id="ARBA00022448"/>
    </source>
</evidence>
<evidence type="ECO:0000256" key="5">
    <source>
        <dbReference type="ARBA" id="ARBA00022729"/>
    </source>
</evidence>
<dbReference type="GO" id="GO:0007166">
    <property type="term" value="P:cell surface receptor signaling pathway"/>
    <property type="evidence" value="ECO:0007669"/>
    <property type="project" value="UniProtKB-ARBA"/>
</dbReference>
<comment type="catalytic activity">
    <reaction evidence="19">
        <text>Ca(2+)(in) = Ca(2+)(out)</text>
        <dbReference type="Rhea" id="RHEA:29671"/>
        <dbReference type="ChEBI" id="CHEBI:29108"/>
    </reaction>
</comment>
<evidence type="ECO:0000256" key="12">
    <source>
        <dbReference type="ARBA" id="ARBA00023170"/>
    </source>
</evidence>
<feature type="site" description="Interaction with the cone snail toxin Con-ikot-ikot" evidence="21">
    <location>
        <position position="388"/>
    </location>
</feature>
<dbReference type="Gene3D" id="3.40.50.2300">
    <property type="match status" value="2"/>
</dbReference>
<feature type="transmembrane region" description="Helical" evidence="23">
    <location>
        <begin position="456"/>
        <end position="478"/>
    </location>
</feature>
<keyword evidence="9 23" id="KW-0472">Membrane</keyword>
<evidence type="ECO:0000259" key="25">
    <source>
        <dbReference type="SMART" id="SM00918"/>
    </source>
</evidence>
<dbReference type="GO" id="GO:0022824">
    <property type="term" value="F:transmitter-gated monoatomic ion channel activity"/>
    <property type="evidence" value="ECO:0007669"/>
    <property type="project" value="UniProtKB-ARBA"/>
</dbReference>
<evidence type="ECO:0000256" key="20">
    <source>
        <dbReference type="PIRSR" id="PIRSR601508-1"/>
    </source>
</evidence>
<feature type="domain" description="Ionotropic glutamate receptor C-terminal" evidence="24">
    <location>
        <begin position="329"/>
        <end position="682"/>
    </location>
</feature>
<feature type="site" description="Crucial to convey clamshell closure to channel opening" evidence="21">
    <location>
        <position position="568"/>
    </location>
</feature>
<accession>A0A8C6M073</accession>
<evidence type="ECO:0000256" key="17">
    <source>
        <dbReference type="ARBA" id="ARBA00023303"/>
    </source>
</evidence>
<proteinExistence type="inferred from homology"/>
<evidence type="ECO:0000256" key="16">
    <source>
        <dbReference type="ARBA" id="ARBA00023288"/>
    </source>
</evidence>
<dbReference type="SMART" id="SM00079">
    <property type="entry name" value="PBPe"/>
    <property type="match status" value="1"/>
</dbReference>
<evidence type="ECO:0000256" key="6">
    <source>
        <dbReference type="ARBA" id="ARBA00022989"/>
    </source>
</evidence>
<feature type="binding site" evidence="20">
    <location>
        <position position="420"/>
    </location>
    <ligand>
        <name>L-glutamate</name>
        <dbReference type="ChEBI" id="CHEBI:29985"/>
    </ligand>
</feature>
<dbReference type="Pfam" id="PF10613">
    <property type="entry name" value="Lig_chan-Glu_bd"/>
    <property type="match status" value="1"/>
</dbReference>
<keyword evidence="17 23" id="KW-0407">Ion channel</keyword>
<feature type="binding site" evidence="20">
    <location>
        <position position="640"/>
    </location>
    <ligand>
        <name>L-glutamate</name>
        <dbReference type="ChEBI" id="CHEBI:29985"/>
    </ligand>
</feature>
<dbReference type="InterPro" id="IPR015683">
    <property type="entry name" value="Ionotropic_Glu_rcpt"/>
</dbReference>
<dbReference type="Gene3D" id="1.10.287.70">
    <property type="match status" value="1"/>
</dbReference>
<dbReference type="CDD" id="cd13715">
    <property type="entry name" value="PBP2_iGluR_AMPA"/>
    <property type="match status" value="1"/>
</dbReference>
<keyword evidence="6 23" id="KW-1133">Transmembrane helix</keyword>
<keyword evidence="13" id="KW-0325">Glycoprotein</keyword>
<evidence type="ECO:0000256" key="23">
    <source>
        <dbReference type="RuleBase" id="RU367118"/>
    </source>
</evidence>
<feature type="domain" description="Ionotropic glutamate receptor L-glutamate and glycine-binding" evidence="25">
    <location>
        <begin position="339"/>
        <end position="404"/>
    </location>
</feature>
<evidence type="ECO:0000256" key="21">
    <source>
        <dbReference type="PIRSR" id="PIRSR601508-2"/>
    </source>
</evidence>
<evidence type="ECO:0000256" key="9">
    <source>
        <dbReference type="ARBA" id="ARBA00023136"/>
    </source>
</evidence>
<dbReference type="FunFam" id="1.10.287.70:FF:000067">
    <property type="entry name" value="glutamate receptor 2 isoform X1"/>
    <property type="match status" value="1"/>
</dbReference>
<keyword evidence="27" id="KW-1185">Reference proteome</keyword>
<evidence type="ECO:0000256" key="22">
    <source>
        <dbReference type="PIRSR" id="PIRSR601508-3"/>
    </source>
</evidence>
<feature type="site" description="Interaction with the cone snail toxin Con-ikot-ikot" evidence="21">
    <location>
        <position position="595"/>
    </location>
</feature>
<keyword evidence="3" id="KW-0597">Phosphoprotein</keyword>
<reference evidence="26" key="2">
    <citation type="submission" date="2025-08" db="UniProtKB">
        <authorList>
            <consortium name="Ensembl"/>
        </authorList>
    </citation>
    <scope>IDENTIFICATION</scope>
</reference>
<dbReference type="GO" id="GO:0045211">
    <property type="term" value="C:postsynaptic membrane"/>
    <property type="evidence" value="ECO:0007669"/>
    <property type="project" value="UniProtKB-SubCell"/>
</dbReference>
<evidence type="ECO:0000259" key="24">
    <source>
        <dbReference type="SMART" id="SM00079"/>
    </source>
</evidence>
<keyword evidence="11 22" id="KW-1015">Disulfide bond</keyword>
<keyword evidence="1 23" id="KW-0813">Transport</keyword>
<comment type="subcellular location">
    <subcellularLocation>
        <location evidence="18 23">Postsynaptic cell membrane</location>
        <topology evidence="18 23">Multi-pass membrane protein</topology>
    </subcellularLocation>
</comment>
<comment type="similarity">
    <text evidence="23">Belongs to the glutamate-gated ion channel (TC 1.A.10.1) family.</text>
</comment>
<organism evidence="26 27">
    <name type="scientific">Nothobranchius furzeri</name>
    <name type="common">Turquoise killifish</name>
    <dbReference type="NCBI Taxonomy" id="105023"/>
    <lineage>
        <taxon>Eukaryota</taxon>
        <taxon>Metazoa</taxon>
        <taxon>Chordata</taxon>
        <taxon>Craniata</taxon>
        <taxon>Vertebrata</taxon>
        <taxon>Euteleostomi</taxon>
        <taxon>Actinopterygii</taxon>
        <taxon>Neopterygii</taxon>
        <taxon>Teleostei</taxon>
        <taxon>Neoteleostei</taxon>
        <taxon>Acanthomorphata</taxon>
        <taxon>Ovalentaria</taxon>
        <taxon>Atherinomorphae</taxon>
        <taxon>Cyprinodontiformes</taxon>
        <taxon>Nothobranchiidae</taxon>
        <taxon>Nothobranchius</taxon>
    </lineage>
</organism>
<dbReference type="FunFam" id="3.40.190.10:FF:000001">
    <property type="entry name" value="Glutamate receptor ionotropic, kainate 2"/>
    <property type="match status" value="1"/>
</dbReference>
<dbReference type="SUPFAM" id="SSF53850">
    <property type="entry name" value="Periplasmic binding protein-like II"/>
    <property type="match status" value="1"/>
</dbReference>
<keyword evidence="12 23" id="KW-0675">Receptor</keyword>
<dbReference type="InterPro" id="IPR028082">
    <property type="entry name" value="Peripla_BP_I"/>
</dbReference>
<evidence type="ECO:0000256" key="19">
    <source>
        <dbReference type="ARBA" id="ARBA00036634"/>
    </source>
</evidence>
<evidence type="ECO:0000256" key="4">
    <source>
        <dbReference type="ARBA" id="ARBA00022692"/>
    </source>
</evidence>
<keyword evidence="16" id="KW-0449">Lipoprotein</keyword>
<evidence type="ECO:0000256" key="14">
    <source>
        <dbReference type="ARBA" id="ARBA00023257"/>
    </source>
</evidence>
<keyword evidence="2 23" id="KW-1003">Cell membrane</keyword>
<dbReference type="Gene3D" id="3.40.190.10">
    <property type="entry name" value="Periplasmic binding protein-like II"/>
    <property type="match status" value="1"/>
</dbReference>
<dbReference type="Ensembl" id="ENSNFUT00015029305.1">
    <property type="protein sequence ID" value="ENSNFUP00015028044.1"/>
    <property type="gene ID" value="ENSNFUG00015013085.1"/>
</dbReference>
<dbReference type="SMART" id="SM00918">
    <property type="entry name" value="Lig_chan-Glu_bd"/>
    <property type="match status" value="1"/>
</dbReference>
<feature type="binding site" evidence="20">
    <location>
        <position position="415"/>
    </location>
    <ligand>
        <name>L-glutamate</name>
        <dbReference type="ChEBI" id="CHEBI:29985"/>
    </ligand>
</feature>
<evidence type="ECO:0000313" key="26">
    <source>
        <dbReference type="Ensembl" id="ENSNFUP00015028044.1"/>
    </source>
</evidence>
<dbReference type="Pfam" id="PF01094">
    <property type="entry name" value="ANF_receptor"/>
    <property type="match status" value="1"/>
</dbReference>
<dbReference type="PRINTS" id="PR00177">
    <property type="entry name" value="NMDARECEPTOR"/>
</dbReference>
<feature type="signal peptide" evidence="23">
    <location>
        <begin position="1"/>
        <end position="27"/>
    </location>
</feature>
<evidence type="ECO:0000256" key="18">
    <source>
        <dbReference type="ARBA" id="ARBA00034104"/>
    </source>
</evidence>
<reference evidence="26" key="1">
    <citation type="submission" date="2014-08" db="EMBL/GenBank/DDBJ databases">
        <authorList>
            <person name="Senf B."/>
            <person name="Petzold A."/>
            <person name="Downie B.R."/>
            <person name="Koch P."/>
            <person name="Platzer M."/>
        </authorList>
    </citation>
    <scope>NUCLEOTIDE SEQUENCE [LARGE SCALE GENOMIC DNA]</scope>
    <source>
        <strain evidence="26">GRZ</strain>
    </source>
</reference>
<keyword evidence="7 23" id="KW-0770">Synapse</keyword>
<feature type="chain" id="PRO_5034929791" description="Glutamate receptor" evidence="23">
    <location>
        <begin position="28"/>
        <end position="694"/>
    </location>
</feature>
<evidence type="ECO:0000256" key="11">
    <source>
        <dbReference type="ARBA" id="ARBA00023157"/>
    </source>
</evidence>
<dbReference type="InterPro" id="IPR001320">
    <property type="entry name" value="Iontro_rcpt_C"/>
</dbReference>
<dbReference type="InterPro" id="IPR019594">
    <property type="entry name" value="Glu/Gly-bd"/>
</dbReference>
<dbReference type="InterPro" id="IPR001508">
    <property type="entry name" value="Iono_Glu_rcpt_met"/>
</dbReference>
<keyword evidence="5 23" id="KW-0732">Signal</keyword>
<dbReference type="GeneTree" id="ENSGT00940000156950"/>
<feature type="binding site" evidence="20">
    <location>
        <position position="589"/>
    </location>
    <ligand>
        <name>L-glutamate</name>
        <dbReference type="ChEBI" id="CHEBI:29985"/>
    </ligand>
</feature>
<keyword evidence="4 23" id="KW-0812">Transmembrane</keyword>
<keyword evidence="10" id="KW-0564">Palmitate</keyword>
<name>A0A8C6M073_NOTFU</name>
<evidence type="ECO:0000313" key="27">
    <source>
        <dbReference type="Proteomes" id="UP000694548"/>
    </source>
</evidence>
<comment type="function">
    <text evidence="23">Receptor for glutamate that functions as a ligand-gated ion channel in the central nervous system and plays an important role in excitatory synaptic transmission. L-glutamate acts as an excitatory neurotransmitter at many synapses in the central nervous system.</text>
</comment>
<protein>
    <recommendedName>
        <fullName evidence="23">Glutamate receptor</fullName>
    </recommendedName>
</protein>
<evidence type="ECO:0000256" key="10">
    <source>
        <dbReference type="ARBA" id="ARBA00023139"/>
    </source>
</evidence>
<dbReference type="Pfam" id="PF00060">
    <property type="entry name" value="Lig_chan"/>
    <property type="match status" value="1"/>
</dbReference>
<dbReference type="FunFam" id="3.40.50.2300:FF:000004">
    <property type="entry name" value="Glutamate receptor, ionotropic, AMPA 2"/>
    <property type="match status" value="1"/>
</dbReference>
<keyword evidence="14 23" id="KW-0628">Postsynaptic cell membrane</keyword>
<evidence type="ECO:0000256" key="13">
    <source>
        <dbReference type="ARBA" id="ARBA00023180"/>
    </source>
</evidence>
<dbReference type="PANTHER" id="PTHR18966">
    <property type="entry name" value="IONOTROPIC GLUTAMATE RECEPTOR"/>
    <property type="match status" value="1"/>
</dbReference>
<evidence type="ECO:0000256" key="3">
    <source>
        <dbReference type="ARBA" id="ARBA00022553"/>
    </source>
</evidence>
<sequence length="694" mass="78821">MTRHSEMFKCIFLHLLVCSQFSRGVYAIFGFYDKKSVNTITSFCETLHVSFITPSFPVEGMNQFVLQMRPDIKGPLVSLVEYYKWEKFAYLYDSDRGLSTLQVVLDTAAEKNWVVTAINVGDLKDERKDEAYRSLFQDLEIRKERRIVLDCEQDKVKDILEQVITIGKHVKGYHYIIANLGFVDGDLSKIQYGGANVSGFQLVDFEDPMVAKFDQEWEAFGEKEYPGTDARIRYTSALTFDAVRVMTEAFLFLHKQRIDMSRRGNSGDCLANPAVPWVQGVEIERALKQVTFDCLPQSSTIGFWNEVDKMVATKSDLYPNDTMGMENKTVIVTTILEAPYVMLKKNAELFQDNDRYEGYCVDLAAEIAKHCGIRYQLKIVGDGKYGARDAETKIWNGMVGELVYGKADIAVAPLTITLVREEVIDFSKPFMSLGISIMIKKPQKSKPGVFSFLDPLAYEIWMCIVFAYIGVSVVLFLVSRFSPYEWTLEEPEDGALPLTTESINEFGIFNSLWFSLGAFMRQGCDISPRSLSGRIVGGVWWFFTLIIISSYTANLAAFLTVERMVSPIESAEDLAKQTEIAYGTLDSGSTKEFFRRSKIALFDKMWQYMKSAEPSVFVKKTSEGVQRVRKSKGKYAYLLESTMNEYIEQRKPCDTMKVGGNLDSKGYGIATPKGSPLRWVDQYNNARVLFLCLN</sequence>
<feature type="disulfide bond" evidence="22">
    <location>
        <begin position="18"/>
        <end position="269"/>
    </location>
</feature>
<feature type="transmembrane region" description="Helical" evidence="23">
    <location>
        <begin position="539"/>
        <end position="561"/>
    </location>
</feature>
<dbReference type="SUPFAM" id="SSF53822">
    <property type="entry name" value="Periplasmic binding protein-like I"/>
    <property type="match status" value="1"/>
</dbReference>
<evidence type="ECO:0000256" key="2">
    <source>
        <dbReference type="ARBA" id="ARBA00022475"/>
    </source>
</evidence>
<evidence type="ECO:0000256" key="7">
    <source>
        <dbReference type="ARBA" id="ARBA00023018"/>
    </source>
</evidence>
<dbReference type="InterPro" id="IPR001828">
    <property type="entry name" value="ANF_lig-bd_rcpt"/>
</dbReference>
<evidence type="ECO:0000256" key="8">
    <source>
        <dbReference type="ARBA" id="ARBA00023065"/>
    </source>
</evidence>
<feature type="binding site" evidence="20">
    <location>
        <position position="413"/>
    </location>
    <ligand>
        <name>L-glutamate</name>
        <dbReference type="ChEBI" id="CHEBI:29985"/>
    </ligand>
</feature>
<keyword evidence="8 23" id="KW-0406">Ion transport</keyword>
<dbReference type="FunFam" id="3.40.190.10:FF:000666">
    <property type="entry name" value="Glutamate receptor, ionotropic, AMPA 2a"/>
    <property type="match status" value="1"/>
</dbReference>
<feature type="binding site" evidence="20">
    <location>
        <position position="590"/>
    </location>
    <ligand>
        <name>L-glutamate</name>
        <dbReference type="ChEBI" id="CHEBI:29985"/>
    </ligand>
</feature>
<keyword evidence="15 23" id="KW-1071">Ligand-gated ion channel</keyword>
<dbReference type="AlphaFoldDB" id="A0A8C6M073"/>
<dbReference type="Proteomes" id="UP000694548">
    <property type="component" value="Chromosome sgr08"/>
</dbReference>
<reference evidence="26" key="3">
    <citation type="submission" date="2025-09" db="UniProtKB">
        <authorList>
            <consortium name="Ensembl"/>
        </authorList>
    </citation>
    <scope>IDENTIFICATION</scope>
</reference>
<evidence type="ECO:0000256" key="15">
    <source>
        <dbReference type="ARBA" id="ARBA00023286"/>
    </source>
</evidence>